<evidence type="ECO:0000259" key="7">
    <source>
        <dbReference type="PROSITE" id="PS50172"/>
    </source>
</evidence>
<dbReference type="Pfam" id="PF06732">
    <property type="entry name" value="Pescadillo_N"/>
    <property type="match status" value="1"/>
</dbReference>
<keyword evidence="1 5" id="KW-0690">Ribosome biogenesis</keyword>
<sequence length="589" mass="68757">MGKIKKKYEAGAATQYISRKQACRKLQLSLADFRRLCILKGIYPHEPVHKKRVNKGSTTNKTFYFLKDIQFLLHEPVINKFREYKIYVRRLKKAEARLEKGIANHIRENKPTYRIDHIVRERYPNFIDAVRDLDDALCMCFLFATLPKSGRLHIQTIDLCRKLTVEFMHYVIATRSLRKVFVSIKGFYFQAEVMSQPVTWIIPHSFPHNHPTDVDFRVMSTFTEFYTAMLGFVLYKLYQTQNLHYPPRIPLLSNVNVTLNDDNKKRKRKEEIQSLCDENEKSLEVVASLNMPLAQFQDANDQEEDAAADEEVQDLLKEGLTETQEEDQKKSEDEIKQRKLFEGCKMFLSREVPREAMVFIIRSFGGEVSWDITAGLGSTFSIDDEKITHQIVDRPMNEKPYISRYYVQPQWIFDSVNAKMQLPVKGYLPGDVLPPHLSPFVNEENGAYVPPERQKVIALQRGEDPGINADEDELSEEDESEEEQEEEDGEGDEENVEENIDEENESPVVAITPGKKDVDRKLNPDQIAAEEKRLAVMMIPKKQRRLYEKIKYGERRKKREAEQLTQKRKAIDDEKKATRKKEKRRKRAA</sequence>
<feature type="region of interest" description="Disordered" evidence="6">
    <location>
        <begin position="461"/>
        <end position="524"/>
    </location>
</feature>
<comment type="similarity">
    <text evidence="5">Belongs to the pescadillo family.</text>
</comment>
<keyword evidence="3 5" id="KW-0539">Nucleus</keyword>
<comment type="function">
    <text evidence="5">Required for maturation of ribosomal RNAs and formation of the large ribosomal subunit.</text>
</comment>
<feature type="domain" description="BRCT" evidence="7">
    <location>
        <begin position="336"/>
        <end position="429"/>
    </location>
</feature>
<evidence type="ECO:0000256" key="3">
    <source>
        <dbReference type="ARBA" id="ARBA00023242"/>
    </source>
</evidence>
<feature type="compositionally biased region" description="Basic residues" evidence="6">
    <location>
        <begin position="577"/>
        <end position="589"/>
    </location>
</feature>
<dbReference type="PANTHER" id="PTHR12221">
    <property type="entry name" value="PESCADILLO - RELATED"/>
    <property type="match status" value="1"/>
</dbReference>
<dbReference type="GO" id="GO:0000466">
    <property type="term" value="P:maturation of 5.8S rRNA from tricistronic rRNA transcript (SSU-rRNA, 5.8S rRNA, LSU-rRNA)"/>
    <property type="evidence" value="ECO:0007669"/>
    <property type="project" value="UniProtKB-UniRule"/>
</dbReference>
<protein>
    <recommendedName>
        <fullName evidence="5">Pescadillo homolog</fullName>
    </recommendedName>
</protein>
<dbReference type="CDD" id="cd17709">
    <property type="entry name" value="BRCT_pescadillo_like"/>
    <property type="match status" value="1"/>
</dbReference>
<dbReference type="Gene3D" id="3.40.50.10190">
    <property type="entry name" value="BRCT domain"/>
    <property type="match status" value="1"/>
</dbReference>
<evidence type="ECO:0000256" key="6">
    <source>
        <dbReference type="SAM" id="MobiDB-lite"/>
    </source>
</evidence>
<dbReference type="GO" id="GO:0000463">
    <property type="term" value="P:maturation of LSU-rRNA from tricistronic rRNA transcript (SSU-rRNA, 5.8S rRNA, LSU-rRNA)"/>
    <property type="evidence" value="ECO:0007669"/>
    <property type="project" value="UniProtKB-UniRule"/>
</dbReference>
<feature type="region of interest" description="Disordered" evidence="6">
    <location>
        <begin position="554"/>
        <end position="589"/>
    </location>
</feature>
<evidence type="ECO:0000256" key="4">
    <source>
        <dbReference type="ARBA" id="ARBA00062503"/>
    </source>
</evidence>
<dbReference type="GO" id="GO:0043021">
    <property type="term" value="F:ribonucleoprotein complex binding"/>
    <property type="evidence" value="ECO:0007669"/>
    <property type="project" value="UniProtKB-UniRule"/>
</dbReference>
<evidence type="ECO:0000313" key="8">
    <source>
        <dbReference type="EMBL" id="CAB3264779.1"/>
    </source>
</evidence>
<proteinExistence type="evidence at transcript level"/>
<dbReference type="PANTHER" id="PTHR12221:SF6">
    <property type="entry name" value="PESCADILLO HOMOLOG"/>
    <property type="match status" value="1"/>
</dbReference>
<comment type="subcellular location">
    <subcellularLocation>
        <location evidence="5">Nucleus</location>
        <location evidence="5">Nucleolus</location>
    </subcellularLocation>
    <subcellularLocation>
        <location evidence="5">Nucleus</location>
        <location evidence="5">Nucleoplasm</location>
    </subcellularLocation>
</comment>
<evidence type="ECO:0000256" key="5">
    <source>
        <dbReference type="HAMAP-Rule" id="MF_03028"/>
    </source>
</evidence>
<reference evidence="8" key="1">
    <citation type="submission" date="2020-04" db="EMBL/GenBank/DDBJ databases">
        <authorList>
            <person name="Neveu A P."/>
        </authorList>
    </citation>
    <scope>NUCLEOTIDE SEQUENCE</scope>
    <source>
        <tissue evidence="8">Whole embryo</tissue>
    </source>
</reference>
<dbReference type="GO" id="GO:0030687">
    <property type="term" value="C:preribosome, large subunit precursor"/>
    <property type="evidence" value="ECO:0007669"/>
    <property type="project" value="UniProtKB-UniRule"/>
</dbReference>
<dbReference type="PROSITE" id="PS50172">
    <property type="entry name" value="BRCT"/>
    <property type="match status" value="1"/>
</dbReference>
<dbReference type="GO" id="GO:0005654">
    <property type="term" value="C:nucleoplasm"/>
    <property type="evidence" value="ECO:0007669"/>
    <property type="project" value="UniProtKB-SubCell"/>
</dbReference>
<accession>A0A6F9DNR5</accession>
<dbReference type="InterPro" id="IPR001357">
    <property type="entry name" value="BRCT_dom"/>
</dbReference>
<dbReference type="EMBL" id="LR788917">
    <property type="protein sequence ID" value="CAB3264779.1"/>
    <property type="molecule type" value="mRNA"/>
</dbReference>
<dbReference type="SUPFAM" id="SSF52113">
    <property type="entry name" value="BRCT domain"/>
    <property type="match status" value="1"/>
</dbReference>
<keyword evidence="2 5" id="KW-0698">rRNA processing</keyword>
<comment type="subunit">
    <text evidence="4">Component of the PeBoW complex, composed of BOP1, PES1 and WDR12. The complex is held together by BOP1, which interacts with PES1 via its N-terminal domain and with WDR12 via a high-affinity interaction between the seven-bladed beta-propeller domains of the 2 proteins. The PeBoW complex associates with the 66S pre-ribosome. The PeBoW complex also associates with DDX27, PES1 interacts directly with DDX27. Interacts with IRS1 and UBTF. May interact with MAP1B.</text>
</comment>
<dbReference type="FunFam" id="3.40.50.10190:FF:000002">
    <property type="entry name" value="Pescadillo homolog"/>
    <property type="match status" value="1"/>
</dbReference>
<feature type="compositionally biased region" description="Basic and acidic residues" evidence="6">
    <location>
        <begin position="514"/>
        <end position="524"/>
    </location>
</feature>
<dbReference type="GO" id="GO:0070545">
    <property type="term" value="C:PeBoW complex"/>
    <property type="evidence" value="ECO:0007669"/>
    <property type="project" value="TreeGrafter"/>
</dbReference>
<dbReference type="SMART" id="SM00292">
    <property type="entry name" value="BRCT"/>
    <property type="match status" value="1"/>
</dbReference>
<evidence type="ECO:0000256" key="2">
    <source>
        <dbReference type="ARBA" id="ARBA00022552"/>
    </source>
</evidence>
<evidence type="ECO:0000256" key="1">
    <source>
        <dbReference type="ARBA" id="ARBA00022517"/>
    </source>
</evidence>
<dbReference type="Pfam" id="PF16589">
    <property type="entry name" value="BRCT_2"/>
    <property type="match status" value="1"/>
</dbReference>
<dbReference type="HAMAP" id="MF_03028">
    <property type="entry name" value="Pescadillo"/>
    <property type="match status" value="1"/>
</dbReference>
<dbReference type="InterPro" id="IPR036420">
    <property type="entry name" value="BRCT_dom_sf"/>
</dbReference>
<gene>
    <name evidence="8" type="primary">Pes1</name>
</gene>
<organism evidence="8">
    <name type="scientific">Phallusia mammillata</name>
    <dbReference type="NCBI Taxonomy" id="59560"/>
    <lineage>
        <taxon>Eukaryota</taxon>
        <taxon>Metazoa</taxon>
        <taxon>Chordata</taxon>
        <taxon>Tunicata</taxon>
        <taxon>Ascidiacea</taxon>
        <taxon>Phlebobranchia</taxon>
        <taxon>Ascidiidae</taxon>
        <taxon>Phallusia</taxon>
    </lineage>
</organism>
<dbReference type="AlphaFoldDB" id="A0A6F9DNR5"/>
<name>A0A6F9DNR5_9ASCI</name>
<feature type="compositionally biased region" description="Acidic residues" evidence="6">
    <location>
        <begin position="469"/>
        <end position="505"/>
    </location>
</feature>
<dbReference type="GO" id="GO:0003723">
    <property type="term" value="F:RNA binding"/>
    <property type="evidence" value="ECO:0007669"/>
    <property type="project" value="TreeGrafter"/>
</dbReference>
<dbReference type="InterPro" id="IPR010613">
    <property type="entry name" value="PES"/>
</dbReference>